<evidence type="ECO:0000313" key="1">
    <source>
        <dbReference type="EMBL" id="PTL40152.1"/>
    </source>
</evidence>
<sequence length="71" mass="8377">MKEKKLVFRKQNVLYERKISRCREKGVCPECRGRGLEKVLQNEYYYVEPSKCAGCQGTGKFTDWNRLKVIS</sequence>
<dbReference type="RefSeq" id="WP_107583329.1">
    <property type="nucleotide sequence ID" value="NZ_PZJJ01000002.1"/>
</dbReference>
<dbReference type="GO" id="GO:0004177">
    <property type="term" value="F:aminopeptidase activity"/>
    <property type="evidence" value="ECO:0007669"/>
    <property type="project" value="UniProtKB-KW"/>
</dbReference>
<reference evidence="1 2" key="1">
    <citation type="submission" date="2018-03" db="EMBL/GenBank/DDBJ databases">
        <title>Alkalicoccus saliphilus sp. nov., isolated from a mineral pool.</title>
        <authorList>
            <person name="Zhao B."/>
        </authorList>
    </citation>
    <scope>NUCLEOTIDE SEQUENCE [LARGE SCALE GENOMIC DNA]</scope>
    <source>
        <strain evidence="1 2">6AG</strain>
    </source>
</reference>
<dbReference type="SUPFAM" id="SSF57938">
    <property type="entry name" value="DnaJ/Hsp40 cysteine-rich domain"/>
    <property type="match status" value="1"/>
</dbReference>
<keyword evidence="2" id="KW-1185">Reference proteome</keyword>
<dbReference type="Gene3D" id="2.10.230.10">
    <property type="entry name" value="Heat shock protein DnaJ, cysteine-rich domain"/>
    <property type="match status" value="1"/>
</dbReference>
<evidence type="ECO:0000313" key="2">
    <source>
        <dbReference type="Proteomes" id="UP000240509"/>
    </source>
</evidence>
<keyword evidence="1" id="KW-0031">Aminopeptidase</keyword>
<dbReference type="InterPro" id="IPR036410">
    <property type="entry name" value="HSP_DnaJ_Cys-rich_dom_sf"/>
</dbReference>
<dbReference type="AlphaFoldDB" id="A0A2T4U9S8"/>
<accession>A0A2T4U9S8</accession>
<protein>
    <submittedName>
        <fullName evidence="1">Methionine aminopeptidase</fullName>
    </submittedName>
</protein>
<name>A0A2T4U9S8_9BACI</name>
<comment type="caution">
    <text evidence="1">The sequence shown here is derived from an EMBL/GenBank/DDBJ whole genome shotgun (WGS) entry which is preliminary data.</text>
</comment>
<dbReference type="EMBL" id="PZJJ01000002">
    <property type="protein sequence ID" value="PTL40152.1"/>
    <property type="molecule type" value="Genomic_DNA"/>
</dbReference>
<keyword evidence="1" id="KW-0378">Hydrolase</keyword>
<gene>
    <name evidence="1" type="ORF">C6Y45_01875</name>
</gene>
<proteinExistence type="predicted"/>
<dbReference type="Proteomes" id="UP000240509">
    <property type="component" value="Unassembled WGS sequence"/>
</dbReference>
<dbReference type="OrthoDB" id="2882832at2"/>
<keyword evidence="1" id="KW-0645">Protease</keyword>
<organism evidence="1 2">
    <name type="scientific">Alkalicoccus saliphilus</name>
    <dbReference type="NCBI Taxonomy" id="200989"/>
    <lineage>
        <taxon>Bacteria</taxon>
        <taxon>Bacillati</taxon>
        <taxon>Bacillota</taxon>
        <taxon>Bacilli</taxon>
        <taxon>Bacillales</taxon>
        <taxon>Bacillaceae</taxon>
        <taxon>Alkalicoccus</taxon>
    </lineage>
</organism>